<dbReference type="InterPro" id="IPR050888">
    <property type="entry name" value="ZnF_C2H2-type_TF"/>
</dbReference>
<dbReference type="PANTHER" id="PTHR24406">
    <property type="entry name" value="TRANSCRIPTIONAL REPRESSOR CTCFL-RELATED"/>
    <property type="match status" value="1"/>
</dbReference>
<feature type="domain" description="C2H2-type" evidence="8">
    <location>
        <begin position="750"/>
        <end position="771"/>
    </location>
</feature>
<name>A0A5E4QXZ7_9NEOP</name>
<feature type="compositionally biased region" description="Basic and acidic residues" evidence="7">
    <location>
        <begin position="135"/>
        <end position="153"/>
    </location>
</feature>
<feature type="compositionally biased region" description="Basic and acidic residues" evidence="7">
    <location>
        <begin position="649"/>
        <end position="668"/>
    </location>
</feature>
<gene>
    <name evidence="9" type="ORF">LSINAPIS_LOCUS12281</name>
</gene>
<evidence type="ECO:0000313" key="10">
    <source>
        <dbReference type="Proteomes" id="UP000324832"/>
    </source>
</evidence>
<evidence type="ECO:0000313" key="9">
    <source>
        <dbReference type="EMBL" id="VVD01969.1"/>
    </source>
</evidence>
<feature type="compositionally biased region" description="Pro residues" evidence="7">
    <location>
        <begin position="1128"/>
        <end position="1140"/>
    </location>
</feature>
<feature type="compositionally biased region" description="Basic and acidic residues" evidence="7">
    <location>
        <begin position="1038"/>
        <end position="1053"/>
    </location>
</feature>
<dbReference type="InterPro" id="IPR013087">
    <property type="entry name" value="Znf_C2H2_type"/>
</dbReference>
<reference evidence="9 10" key="1">
    <citation type="submission" date="2017-07" db="EMBL/GenBank/DDBJ databases">
        <authorList>
            <person name="Talla V."/>
            <person name="Backstrom N."/>
        </authorList>
    </citation>
    <scope>NUCLEOTIDE SEQUENCE [LARGE SCALE GENOMIC DNA]</scope>
</reference>
<evidence type="ECO:0000256" key="2">
    <source>
        <dbReference type="ARBA" id="ARBA00022723"/>
    </source>
</evidence>
<feature type="region of interest" description="Disordered" evidence="7">
    <location>
        <begin position="1022"/>
        <end position="1140"/>
    </location>
</feature>
<feature type="compositionally biased region" description="Basic and acidic residues" evidence="7">
    <location>
        <begin position="1094"/>
        <end position="1105"/>
    </location>
</feature>
<feature type="domain" description="C2H2-type" evidence="8">
    <location>
        <begin position="785"/>
        <end position="806"/>
    </location>
</feature>
<dbReference type="GO" id="GO:0005634">
    <property type="term" value="C:nucleus"/>
    <property type="evidence" value="ECO:0007669"/>
    <property type="project" value="UniProtKB-SubCell"/>
</dbReference>
<comment type="subcellular location">
    <subcellularLocation>
        <location evidence="1">Nucleus</location>
    </subcellularLocation>
</comment>
<evidence type="ECO:0000256" key="4">
    <source>
        <dbReference type="ARBA" id="ARBA00022771"/>
    </source>
</evidence>
<dbReference type="GO" id="GO:0008270">
    <property type="term" value="F:zinc ion binding"/>
    <property type="evidence" value="ECO:0007669"/>
    <property type="project" value="UniProtKB-KW"/>
</dbReference>
<organism evidence="9 10">
    <name type="scientific">Leptidea sinapis</name>
    <dbReference type="NCBI Taxonomy" id="189913"/>
    <lineage>
        <taxon>Eukaryota</taxon>
        <taxon>Metazoa</taxon>
        <taxon>Ecdysozoa</taxon>
        <taxon>Arthropoda</taxon>
        <taxon>Hexapoda</taxon>
        <taxon>Insecta</taxon>
        <taxon>Pterygota</taxon>
        <taxon>Neoptera</taxon>
        <taxon>Endopterygota</taxon>
        <taxon>Lepidoptera</taxon>
        <taxon>Glossata</taxon>
        <taxon>Ditrysia</taxon>
        <taxon>Papilionoidea</taxon>
        <taxon>Pieridae</taxon>
        <taxon>Dismorphiinae</taxon>
        <taxon>Leptidea</taxon>
    </lineage>
</organism>
<dbReference type="AlphaFoldDB" id="A0A5E4QXZ7"/>
<keyword evidence="5" id="KW-0862">Zinc</keyword>
<evidence type="ECO:0000256" key="3">
    <source>
        <dbReference type="ARBA" id="ARBA00022737"/>
    </source>
</evidence>
<evidence type="ECO:0000256" key="5">
    <source>
        <dbReference type="ARBA" id="ARBA00022833"/>
    </source>
</evidence>
<feature type="compositionally biased region" description="Basic and acidic residues" evidence="7">
    <location>
        <begin position="162"/>
        <end position="186"/>
    </location>
</feature>
<dbReference type="EMBL" id="FZQP02005666">
    <property type="protein sequence ID" value="VVD01969.1"/>
    <property type="molecule type" value="Genomic_DNA"/>
</dbReference>
<dbReference type="Pfam" id="PF25429">
    <property type="entry name" value="zf-POGZ"/>
    <property type="match status" value="1"/>
</dbReference>
<keyword evidence="4" id="KW-0863">Zinc-finger</keyword>
<feature type="domain" description="C2H2-type" evidence="8">
    <location>
        <begin position="714"/>
        <end position="734"/>
    </location>
</feature>
<keyword evidence="3" id="KW-0677">Repeat</keyword>
<evidence type="ECO:0000256" key="7">
    <source>
        <dbReference type="SAM" id="MobiDB-lite"/>
    </source>
</evidence>
<proteinExistence type="predicted"/>
<feature type="region of interest" description="Disordered" evidence="7">
    <location>
        <begin position="112"/>
        <end position="192"/>
    </location>
</feature>
<protein>
    <recommendedName>
        <fullName evidence="8">C2H2-type domain-containing protein</fullName>
    </recommendedName>
</protein>
<dbReference type="PROSITE" id="PS00028">
    <property type="entry name" value="ZINC_FINGER_C2H2_1"/>
    <property type="match status" value="4"/>
</dbReference>
<accession>A0A5E4QXZ7</accession>
<evidence type="ECO:0000259" key="8">
    <source>
        <dbReference type="PROSITE" id="PS00028"/>
    </source>
</evidence>
<dbReference type="Proteomes" id="UP000324832">
    <property type="component" value="Unassembled WGS sequence"/>
</dbReference>
<keyword evidence="2" id="KW-0479">Metal-binding</keyword>
<dbReference type="SMART" id="SM00355">
    <property type="entry name" value="ZnF_C2H2"/>
    <property type="match status" value="5"/>
</dbReference>
<evidence type="ECO:0000256" key="6">
    <source>
        <dbReference type="ARBA" id="ARBA00023242"/>
    </source>
</evidence>
<feature type="region of interest" description="Disordered" evidence="7">
    <location>
        <begin position="603"/>
        <end position="675"/>
    </location>
</feature>
<keyword evidence="10" id="KW-1185">Reference proteome</keyword>
<dbReference type="GO" id="GO:0003677">
    <property type="term" value="F:DNA binding"/>
    <property type="evidence" value="ECO:0007669"/>
    <property type="project" value="UniProtKB-KW"/>
</dbReference>
<keyword evidence="6" id="KW-0539">Nucleus</keyword>
<feature type="domain" description="C2H2-type" evidence="8">
    <location>
        <begin position="854"/>
        <end position="875"/>
    </location>
</feature>
<evidence type="ECO:0000256" key="1">
    <source>
        <dbReference type="ARBA" id="ARBA00004123"/>
    </source>
</evidence>
<dbReference type="InterPro" id="IPR057618">
    <property type="entry name" value="Znf_POGZ/Z280C-D-like"/>
</dbReference>
<sequence length="1140" mass="127922">MKLKKPKPDTEETLPMPPQAEIIEADLYKRSYYGPDEPTLELECWEEELSEVQLQAYKNADEEYKNIQSKLDDIVKDTGGQIVYNGDQFTAYQLLGKQPVLKDLERQSAEIIRSRSRSMSVSKETRSKRGRPKKYKEESENNSPERAKSPEVRHGKKKKKDKEKEKKKEEKEKEKEKEVTKTRDKTLAPSNVHSVVTNVRPSEATAIGGLLTGSTAKTTAVVDLTRDDGNKNVADSREVSFNKLQGKTFPSLVVVARPYLRSKEAPPSDRAALDTKVKSVLVHTSMKFTEWLIQQGLVRAEQWCAIHPENKLKLGMYSDVSKFPYSGGYVWISECCPTRFVSVFCGSIFEGTTCPPSVLLKLIYHWACQTNVQNVVQWVKVDNLYVKGLFTWLRAICTSAVHQHLGLLGGPGKKIEVGVISLGTTSHDGTQRQVKVEVLGVLDPVEKVIRLRAVEPLGEHEKNYKKRFQKILEPLSGWVSPASTVVTDLTVDKSTLVSMGFKSVVQSSAQGEQRGSNVNIMEYLRRIVPRMFQNTLSLLSRQIIQQFLDELVWRERFGISPGQAFDNIVLHIAEQSKLESRDSVTMRLNKIAANPFKCWKYPKKKDRSSAEVPPATEETGRGKRSRKRREISPPPPPPPATTKRRRREKTTYIKQEKVKEGGERGERGGRRKVARTALDEDDVELDLTVSLERHYFGQTAAPPPPRAVAIAVQCPLCEEVFHRSLELSLHVAAHVFSGEGEGAGLAAPMCRYCYQRFESSEQLASHLSLQHPLDTKSPELFTYACLICEVRFAAVLTLGTHMQRAHAPRELPYACPACPYRASAHRAAVDHVRSNALVFAQHARLHRSALEMRCPRCVLKFVHLGQLKEHQIRDHNSMDDVLPLCAEEHLITRPKNKARPPVKDSACHSLGETFERVTLRLRDALLCRECDEPLDADRHFLGVTRCSKCPFVTSCYRGMLQHSGYCAGPHSLEDAPRRAPAPLYCVCGYCSDIGTDMLTHLLLTHHTTAYASEEDAQANIVTETSPPSKPEEPVAGPETKDQGAEHHEEREGASLESAPDTDGAGGVPEYAPPSVISTQLSLDDLAPPSVLQQDQHDQELLKEAYDEPLATPRHEEQHYSLGDFEPLPQEPPPQPDFEQL</sequence>
<dbReference type="Gene3D" id="3.30.160.60">
    <property type="entry name" value="Classic Zinc Finger"/>
    <property type="match status" value="1"/>
</dbReference>